<dbReference type="Proteomes" id="UP000694892">
    <property type="component" value="Chromosome 2S"/>
</dbReference>
<dbReference type="EMBL" id="CM004469">
    <property type="protein sequence ID" value="OCT91192.1"/>
    <property type="molecule type" value="Genomic_DNA"/>
</dbReference>
<gene>
    <name evidence="1" type="ORF">XELAEV_18014249mg</name>
</gene>
<dbReference type="AlphaFoldDB" id="A0A974DGF9"/>
<sequence>MRAPTPLWACVQKPLLRMCAQIPIPNRPVPMPLPRMRTKATGVIWLAGLPRAANKPGPPLQGPLMNGTDSSNCRKNCTTRLYSCFIKSP</sequence>
<name>A0A974DGF9_XENLA</name>
<proteinExistence type="predicted"/>
<protein>
    <submittedName>
        <fullName evidence="1">Uncharacterized protein</fullName>
    </submittedName>
</protein>
<evidence type="ECO:0000313" key="2">
    <source>
        <dbReference type="Proteomes" id="UP000694892"/>
    </source>
</evidence>
<accession>A0A974DGF9</accession>
<reference evidence="2" key="1">
    <citation type="journal article" date="2016" name="Nature">
        <title>Genome evolution in the allotetraploid frog Xenopus laevis.</title>
        <authorList>
            <person name="Session A.M."/>
            <person name="Uno Y."/>
            <person name="Kwon T."/>
            <person name="Chapman J.A."/>
            <person name="Toyoda A."/>
            <person name="Takahashi S."/>
            <person name="Fukui A."/>
            <person name="Hikosaka A."/>
            <person name="Suzuki A."/>
            <person name="Kondo M."/>
            <person name="van Heeringen S.J."/>
            <person name="Quigley I."/>
            <person name="Heinz S."/>
            <person name="Ogino H."/>
            <person name="Ochi H."/>
            <person name="Hellsten U."/>
            <person name="Lyons J.B."/>
            <person name="Simakov O."/>
            <person name="Putnam N."/>
            <person name="Stites J."/>
            <person name="Kuroki Y."/>
            <person name="Tanaka T."/>
            <person name="Michiue T."/>
            <person name="Watanabe M."/>
            <person name="Bogdanovic O."/>
            <person name="Lister R."/>
            <person name="Georgiou G."/>
            <person name="Paranjpe S.S."/>
            <person name="van Kruijsbergen I."/>
            <person name="Shu S."/>
            <person name="Carlson J."/>
            <person name="Kinoshita T."/>
            <person name="Ohta Y."/>
            <person name="Mawaribuchi S."/>
            <person name="Jenkins J."/>
            <person name="Grimwood J."/>
            <person name="Schmutz J."/>
            <person name="Mitros T."/>
            <person name="Mozaffari S.V."/>
            <person name="Suzuki Y."/>
            <person name="Haramoto Y."/>
            <person name="Yamamoto T.S."/>
            <person name="Takagi C."/>
            <person name="Heald R."/>
            <person name="Miller K."/>
            <person name="Haudenschild C."/>
            <person name="Kitzman J."/>
            <person name="Nakayama T."/>
            <person name="Izutsu Y."/>
            <person name="Robert J."/>
            <person name="Fortriede J."/>
            <person name="Burns K."/>
            <person name="Lotay V."/>
            <person name="Karimi K."/>
            <person name="Yasuoka Y."/>
            <person name="Dichmann D.S."/>
            <person name="Flajnik M.F."/>
            <person name="Houston D.W."/>
            <person name="Shendure J."/>
            <person name="DuPasquier L."/>
            <person name="Vize P.D."/>
            <person name="Zorn A.M."/>
            <person name="Ito M."/>
            <person name="Marcotte E.M."/>
            <person name="Wallingford J.B."/>
            <person name="Ito Y."/>
            <person name="Asashima M."/>
            <person name="Ueno N."/>
            <person name="Matsuda Y."/>
            <person name="Veenstra G.J."/>
            <person name="Fujiyama A."/>
            <person name="Harland R.M."/>
            <person name="Taira M."/>
            <person name="Rokhsar D.S."/>
        </authorList>
    </citation>
    <scope>NUCLEOTIDE SEQUENCE [LARGE SCALE GENOMIC DNA]</scope>
    <source>
        <strain evidence="2">J</strain>
    </source>
</reference>
<organism evidence="1 2">
    <name type="scientific">Xenopus laevis</name>
    <name type="common">African clawed frog</name>
    <dbReference type="NCBI Taxonomy" id="8355"/>
    <lineage>
        <taxon>Eukaryota</taxon>
        <taxon>Metazoa</taxon>
        <taxon>Chordata</taxon>
        <taxon>Craniata</taxon>
        <taxon>Vertebrata</taxon>
        <taxon>Euteleostomi</taxon>
        <taxon>Amphibia</taxon>
        <taxon>Batrachia</taxon>
        <taxon>Anura</taxon>
        <taxon>Pipoidea</taxon>
        <taxon>Pipidae</taxon>
        <taxon>Xenopodinae</taxon>
        <taxon>Xenopus</taxon>
        <taxon>Xenopus</taxon>
    </lineage>
</organism>
<evidence type="ECO:0000313" key="1">
    <source>
        <dbReference type="EMBL" id="OCT91192.1"/>
    </source>
</evidence>